<sequence>MSNLLPKNRRRFFFSKRSRGNSRKDCLHTMKILRQQNTNDTESNRSLEQILSVQEDLKNTVEVASYLNNLCATLTSAKELPSEEGFYKAVCKRYVLNIKVEIIFKWIARYVLLDVSSIRAITYRILRKASQIHDDLSLLLQIHMDIFAIRSLELDTNSSEERMEALKLCVMMLSRRKERTKSLSNGLVEENFSDTSFPENICRAIISVANSFFPMRFDRAKAKEGEDELAFSCFVVIIEQAAVAPDLILNSIDTGWIVEFLTRTILNDRSSTVVCRILCAWLDSPRECLSNNSFHLRNFSQIFSTLLRTWAGLLACAASDDQNTSFVSALSFLDYVGLNPLTHANSRKIYDLVIECCCEVLELSYSKVRFTDWPCTVGFYSTVYHPDAYKCSVRDDFILAEHEMFLRIDQALSRVILQDPDDQIALKATLLMHDLLIASSICLPMEWKLHVLSLPTLMHGACELMSSRKHPLDDGQYRVGKISFTYADPRNIIILFNRLDILKNVTLAQKTQPFPITNLELFVQSNSVVTRLSKSTLSRRIFNDNDRAADVGTMLGKLLLKAVGSDGRLCWPIVDKLFQLLENNYACRDVPRKYFEKCYGIFRMVFFFITPVKGLLIKARADRLVIICCCRAIYLSLMFAARETQYKELISNFINDFIMSISGDALLNGPLSPKNLVNSSAMYYFAFVGAISAAEEGRRMLEATTLLQKLVCFLLREEDSYF</sequence>
<dbReference type="GO" id="GO:0051897">
    <property type="term" value="P:positive regulation of phosphatidylinositol 3-kinase/protein kinase B signal transduction"/>
    <property type="evidence" value="ECO:0007669"/>
    <property type="project" value="TreeGrafter"/>
</dbReference>
<accession>A0A915PW46</accession>
<evidence type="ECO:0000259" key="1">
    <source>
        <dbReference type="SMART" id="SM01308"/>
    </source>
</evidence>
<organism evidence="2 3">
    <name type="scientific">Setaria digitata</name>
    <dbReference type="NCBI Taxonomy" id="48799"/>
    <lineage>
        <taxon>Eukaryota</taxon>
        <taxon>Metazoa</taxon>
        <taxon>Ecdysozoa</taxon>
        <taxon>Nematoda</taxon>
        <taxon>Chromadorea</taxon>
        <taxon>Rhabditida</taxon>
        <taxon>Spirurina</taxon>
        <taxon>Spiruromorpha</taxon>
        <taxon>Filarioidea</taxon>
        <taxon>Setariidae</taxon>
        <taxon>Setaria</taxon>
    </lineage>
</organism>
<dbReference type="GO" id="GO:0043539">
    <property type="term" value="F:protein serine/threonine kinase activator activity"/>
    <property type="evidence" value="ECO:0007669"/>
    <property type="project" value="TreeGrafter"/>
</dbReference>
<dbReference type="WBParaSite" id="sdigi.contig3.g420.t1">
    <property type="protein sequence ID" value="sdigi.contig3.g420.t1"/>
    <property type="gene ID" value="sdigi.contig3.g420"/>
</dbReference>
<dbReference type="GO" id="GO:0038203">
    <property type="term" value="P:TORC2 signaling"/>
    <property type="evidence" value="ECO:0007669"/>
    <property type="project" value="TreeGrafter"/>
</dbReference>
<dbReference type="Pfam" id="PF14664">
    <property type="entry name" value="RICTOR_N"/>
    <property type="match status" value="1"/>
</dbReference>
<dbReference type="AlphaFoldDB" id="A0A915PW46"/>
<reference evidence="3" key="1">
    <citation type="submission" date="2022-11" db="UniProtKB">
        <authorList>
            <consortium name="WormBaseParasite"/>
        </authorList>
    </citation>
    <scope>IDENTIFICATION</scope>
</reference>
<name>A0A915PW46_9BILA</name>
<dbReference type="Proteomes" id="UP000887581">
    <property type="component" value="Unplaced"/>
</dbReference>
<feature type="domain" description="Rapamycin-insensitive companion of mTOR N-terminal" evidence="1">
    <location>
        <begin position="64"/>
        <end position="444"/>
    </location>
</feature>
<dbReference type="GO" id="GO:0031932">
    <property type="term" value="C:TORC2 complex"/>
    <property type="evidence" value="ECO:0007669"/>
    <property type="project" value="InterPro"/>
</dbReference>
<dbReference type="SMART" id="SM01308">
    <property type="entry name" value="RICTOR_N"/>
    <property type="match status" value="1"/>
</dbReference>
<dbReference type="PANTHER" id="PTHR13298">
    <property type="entry name" value="CYTOSOLIC REGULATOR PIANISSIMO"/>
    <property type="match status" value="1"/>
</dbReference>
<evidence type="ECO:0000313" key="2">
    <source>
        <dbReference type="Proteomes" id="UP000887581"/>
    </source>
</evidence>
<evidence type="ECO:0000313" key="3">
    <source>
        <dbReference type="WBParaSite" id="sdigi.contig3.g420.t1"/>
    </source>
</evidence>
<proteinExistence type="predicted"/>
<dbReference type="PANTHER" id="PTHR13298:SF11">
    <property type="entry name" value="RAPAMYCIN-INSENSITIVE COMPANION OF MTOR"/>
    <property type="match status" value="1"/>
</dbReference>
<dbReference type="InterPro" id="IPR028268">
    <property type="entry name" value="Pianissimo_fam"/>
</dbReference>
<keyword evidence="2" id="KW-1185">Reference proteome</keyword>
<dbReference type="InterPro" id="IPR028267">
    <property type="entry name" value="Pianissimo_N"/>
</dbReference>
<protein>
    <submittedName>
        <fullName evidence="3">Rapamycin-insensitive companion of mTOR N-terminal domain-containing protein</fullName>
    </submittedName>
</protein>